<dbReference type="EMBL" id="CAUYUJ010021919">
    <property type="protein sequence ID" value="CAK0907802.1"/>
    <property type="molecule type" value="Genomic_DNA"/>
</dbReference>
<dbReference type="Proteomes" id="UP001189429">
    <property type="component" value="Unassembled WGS sequence"/>
</dbReference>
<feature type="non-terminal residue" evidence="2">
    <location>
        <position position="1"/>
    </location>
</feature>
<name>A0ABN9Y5H7_9DINO</name>
<organism evidence="2 3">
    <name type="scientific">Prorocentrum cordatum</name>
    <dbReference type="NCBI Taxonomy" id="2364126"/>
    <lineage>
        <taxon>Eukaryota</taxon>
        <taxon>Sar</taxon>
        <taxon>Alveolata</taxon>
        <taxon>Dinophyceae</taxon>
        <taxon>Prorocentrales</taxon>
        <taxon>Prorocentraceae</taxon>
        <taxon>Prorocentrum</taxon>
    </lineage>
</organism>
<feature type="region of interest" description="Disordered" evidence="1">
    <location>
        <begin position="1"/>
        <end position="234"/>
    </location>
</feature>
<accession>A0ABN9Y5H7</accession>
<sequence length="234" mass="24373">EEALAMPAPKKPVPRRAADGQPPDSPTELPVPTDLPSPTSPTKAAAAAAQQEDALMPAPRRPGKRQFAPPTLDAGDEPSSPTFLPAQFDPTSPAEENLADDQQLEGPPVPTASLPTLEPTSRVGDDEVPVPTQVPTIPSEPSVPPPGSVEPGQPGRQIVSEEAQQVGVCSARRRARTAQERQCASTARERTGADPPGGRSGSAEHPGQDVDGDDQNTKTKTTDEAGRNTSKDEG</sequence>
<evidence type="ECO:0000313" key="3">
    <source>
        <dbReference type="Proteomes" id="UP001189429"/>
    </source>
</evidence>
<gene>
    <name evidence="2" type="ORF">PCOR1329_LOCUS82695</name>
</gene>
<proteinExistence type="predicted"/>
<reference evidence="2" key="1">
    <citation type="submission" date="2023-10" db="EMBL/GenBank/DDBJ databases">
        <authorList>
            <person name="Chen Y."/>
            <person name="Shah S."/>
            <person name="Dougan E. K."/>
            <person name="Thang M."/>
            <person name="Chan C."/>
        </authorList>
    </citation>
    <scope>NUCLEOTIDE SEQUENCE [LARGE SCALE GENOMIC DNA]</scope>
</reference>
<protein>
    <submittedName>
        <fullName evidence="2">Uncharacterized protein</fullName>
    </submittedName>
</protein>
<evidence type="ECO:0000313" key="2">
    <source>
        <dbReference type="EMBL" id="CAK0907802.1"/>
    </source>
</evidence>
<evidence type="ECO:0000256" key="1">
    <source>
        <dbReference type="SAM" id="MobiDB-lite"/>
    </source>
</evidence>
<keyword evidence="3" id="KW-1185">Reference proteome</keyword>
<feature type="compositionally biased region" description="Basic and acidic residues" evidence="1">
    <location>
        <begin position="215"/>
        <end position="234"/>
    </location>
</feature>
<comment type="caution">
    <text evidence="2">The sequence shown here is derived from an EMBL/GenBank/DDBJ whole genome shotgun (WGS) entry which is preliminary data.</text>
</comment>